<dbReference type="Pfam" id="PF00875">
    <property type="entry name" value="DNA_photolyase"/>
    <property type="match status" value="1"/>
</dbReference>
<dbReference type="GO" id="GO:0005737">
    <property type="term" value="C:cytoplasm"/>
    <property type="evidence" value="ECO:0007669"/>
    <property type="project" value="TreeGrafter"/>
</dbReference>
<dbReference type="EMBL" id="BNJQ01000009">
    <property type="protein sequence ID" value="GHP05177.1"/>
    <property type="molecule type" value="Genomic_DNA"/>
</dbReference>
<evidence type="ECO:0000256" key="5">
    <source>
        <dbReference type="PIRSR" id="PIRSR602081-1"/>
    </source>
</evidence>
<dbReference type="InterPro" id="IPR014729">
    <property type="entry name" value="Rossmann-like_a/b/a_fold"/>
</dbReference>
<dbReference type="Pfam" id="PF03441">
    <property type="entry name" value="FAD_binding_7"/>
    <property type="match status" value="1"/>
</dbReference>
<feature type="compositionally biased region" description="Low complexity" evidence="7">
    <location>
        <begin position="637"/>
        <end position="656"/>
    </location>
</feature>
<keyword evidence="3 5" id="KW-0274">FAD</keyword>
<protein>
    <recommendedName>
        <fullName evidence="8">Photolyase/cryptochrome alpha/beta domain-containing protein</fullName>
    </recommendedName>
</protein>
<dbReference type="SUPFAM" id="SSF52425">
    <property type="entry name" value="Cryptochrome/photolyase, N-terminal domain"/>
    <property type="match status" value="1"/>
</dbReference>
<feature type="site" description="Electron transfer via tryptophanyl radical" evidence="6">
    <location>
        <position position="478"/>
    </location>
</feature>
<dbReference type="GO" id="GO:0005634">
    <property type="term" value="C:nucleus"/>
    <property type="evidence" value="ECO:0007669"/>
    <property type="project" value="TreeGrafter"/>
</dbReference>
<evidence type="ECO:0000259" key="8">
    <source>
        <dbReference type="PROSITE" id="PS51645"/>
    </source>
</evidence>
<feature type="binding site" evidence="5">
    <location>
        <begin position="491"/>
        <end position="493"/>
    </location>
    <ligand>
        <name>FAD</name>
        <dbReference type="ChEBI" id="CHEBI:57692"/>
    </ligand>
</feature>
<feature type="site" description="Electron transfer via tryptophanyl radical" evidence="6">
    <location>
        <position position="501"/>
    </location>
</feature>
<keyword evidence="10" id="KW-1185">Reference proteome</keyword>
<dbReference type="InterPro" id="IPR036134">
    <property type="entry name" value="Crypto/Photolyase_FAD-like_sf"/>
</dbReference>
<gene>
    <name evidence="9" type="ORF">PPROV_000392900</name>
</gene>
<evidence type="ECO:0000256" key="1">
    <source>
        <dbReference type="ARBA" id="ARBA00005862"/>
    </source>
</evidence>
<dbReference type="PANTHER" id="PTHR11455:SF18">
    <property type="entry name" value="SI:CH1073-390K14.1"/>
    <property type="match status" value="1"/>
</dbReference>
<evidence type="ECO:0000313" key="9">
    <source>
        <dbReference type="EMBL" id="GHP05177.1"/>
    </source>
</evidence>
<dbReference type="InterPro" id="IPR018394">
    <property type="entry name" value="DNA_photolyase_1_CS_C"/>
</dbReference>
<keyword evidence="2 5" id="KW-0285">Flavoprotein</keyword>
<dbReference type="GO" id="GO:0043153">
    <property type="term" value="P:entrainment of circadian clock by photoperiod"/>
    <property type="evidence" value="ECO:0007669"/>
    <property type="project" value="TreeGrafter"/>
</dbReference>
<dbReference type="PROSITE" id="PS00394">
    <property type="entry name" value="DNA_PHOTOLYASES_1_1"/>
    <property type="match status" value="1"/>
</dbReference>
<comment type="caution">
    <text evidence="9">The sequence shown here is derived from an EMBL/GenBank/DDBJ whole genome shotgun (WGS) entry which is preliminary data.</text>
</comment>
<dbReference type="Gene3D" id="3.40.50.620">
    <property type="entry name" value="HUPs"/>
    <property type="match status" value="1"/>
</dbReference>
<dbReference type="OrthoDB" id="435881at2759"/>
<accession>A0A830HJH9</accession>
<dbReference type="InterPro" id="IPR005101">
    <property type="entry name" value="Cryptochr/Photolyase_FAD-bd"/>
</dbReference>
<dbReference type="GO" id="GO:0006950">
    <property type="term" value="P:response to stress"/>
    <property type="evidence" value="ECO:0007669"/>
    <property type="project" value="UniProtKB-ARBA"/>
</dbReference>
<feature type="domain" description="Photolyase/cryptochrome alpha/beta" evidence="8">
    <location>
        <begin position="93"/>
        <end position="230"/>
    </location>
</feature>
<proteinExistence type="inferred from homology"/>
<comment type="cofactor">
    <cofactor evidence="5">
        <name>FAD</name>
        <dbReference type="ChEBI" id="CHEBI:57692"/>
    </cofactor>
    <text evidence="5">Binds 1 FAD per subunit.</text>
</comment>
<dbReference type="Gene3D" id="1.25.40.80">
    <property type="match status" value="1"/>
</dbReference>
<dbReference type="InterPro" id="IPR006050">
    <property type="entry name" value="DNA_photolyase_N"/>
</dbReference>
<sequence length="673" mass="74887">MLTALRQLGARRSCRLVARRATTTTTTTKACSGESWRESLDAQVDRLDKRNRRRDTRVARQDRDRAHVKGRLKVQKPEARRAPRKKRQTMDGGGCVFWVRFDARIDDNPALLEAARGGGPLTIAVTWGDEDMLDDENGNAWALGEATRVFYHHSLDAFDRDLRERFGQRIVPLGPGDALTSLRTLLAETRCKRLVYTRRHEPAQIARDDAVHRSLQSDGIAVTACCSFLLHDDISKVKVDLGTWRGHFGTLMPFYLSAAKLPPGHRRCAAVDAPSSLPKPHAATYASAAPSLAHLGVCSSHAWASDLASHWTFGERAGRKVLDEFISAGGGASGGSAVVGGLARYEKDRSRADVATATTRLAPYLRLGVVSPRRILTLVERSRVESKTFWRRLFWRDLAYWQLRLYPEMATEPIRPGYCGVVWRDPGEDKCLSRWKRGQTGWPLVDAGMRELYTTGFMHQSVRMSCACYLTDMLNVDWRHGARWFHHTLCDADFAINSMMWQNAGKAGLDQWNFSVSPASKASDPTGAYIKKWVPELRNVPTKFVHEPWLAPADLLKSAGVVIGTNYPQRHEFARDYSSAKSITADALRGARQRAIASGELRVDANGYDMLTLPGGSTQAHDGKKWRVFTVQWLRGKGAARPSSSSAPPSRGAVAPDSKRQRTIAEAFARAAQ</sequence>
<comment type="similarity">
    <text evidence="1">Belongs to the DNA photolyase class-1 family.</text>
</comment>
<dbReference type="GO" id="GO:0003904">
    <property type="term" value="F:deoxyribodipyrimidine photo-lyase activity"/>
    <property type="evidence" value="ECO:0007669"/>
    <property type="project" value="TreeGrafter"/>
</dbReference>
<feature type="binding site" evidence="5">
    <location>
        <position position="345"/>
    </location>
    <ligand>
        <name>FAD</name>
        <dbReference type="ChEBI" id="CHEBI:57692"/>
    </ligand>
</feature>
<evidence type="ECO:0000256" key="6">
    <source>
        <dbReference type="PIRSR" id="PIRSR602081-2"/>
    </source>
</evidence>
<evidence type="ECO:0000256" key="3">
    <source>
        <dbReference type="ARBA" id="ARBA00022827"/>
    </source>
</evidence>
<reference evidence="9" key="1">
    <citation type="submission" date="2020-10" db="EMBL/GenBank/DDBJ databases">
        <title>Unveiling of a novel bifunctional photoreceptor, Dualchrome1, isolated from a cosmopolitan green alga.</title>
        <authorList>
            <person name="Suzuki S."/>
            <person name="Kawachi M."/>
        </authorList>
    </citation>
    <scope>NUCLEOTIDE SEQUENCE</scope>
    <source>
        <strain evidence="9">NIES 2893</strain>
    </source>
</reference>
<evidence type="ECO:0000256" key="4">
    <source>
        <dbReference type="ARBA" id="ARBA00022991"/>
    </source>
</evidence>
<dbReference type="InterPro" id="IPR002081">
    <property type="entry name" value="Cryptochrome/DNA_photolyase_1"/>
</dbReference>
<dbReference type="SUPFAM" id="SSF48173">
    <property type="entry name" value="Cryptochrome/photolyase FAD-binding domain"/>
    <property type="match status" value="1"/>
</dbReference>
<evidence type="ECO:0000256" key="7">
    <source>
        <dbReference type="SAM" id="MobiDB-lite"/>
    </source>
</evidence>
<feature type="site" description="Electron transfer via tryptophanyl radical" evidence="6">
    <location>
        <position position="423"/>
    </location>
</feature>
<feature type="region of interest" description="Disordered" evidence="7">
    <location>
        <begin position="637"/>
        <end position="661"/>
    </location>
</feature>
<dbReference type="Gene3D" id="1.10.579.10">
    <property type="entry name" value="DNA Cyclobutane Dipyrimidine Photolyase, subunit A, domain 3"/>
    <property type="match status" value="1"/>
</dbReference>
<dbReference type="GO" id="GO:0032922">
    <property type="term" value="P:circadian regulation of gene expression"/>
    <property type="evidence" value="ECO:0007669"/>
    <property type="project" value="TreeGrafter"/>
</dbReference>
<dbReference type="PROSITE" id="PS51645">
    <property type="entry name" value="PHR_CRY_ALPHA_BETA"/>
    <property type="match status" value="1"/>
</dbReference>
<dbReference type="Proteomes" id="UP000660262">
    <property type="component" value="Unassembled WGS sequence"/>
</dbReference>
<dbReference type="AlphaFoldDB" id="A0A830HJH9"/>
<keyword evidence="4" id="KW-0157">Chromophore</keyword>
<evidence type="ECO:0000313" key="10">
    <source>
        <dbReference type="Proteomes" id="UP000660262"/>
    </source>
</evidence>
<dbReference type="GO" id="GO:0003677">
    <property type="term" value="F:DNA binding"/>
    <property type="evidence" value="ECO:0007669"/>
    <property type="project" value="TreeGrafter"/>
</dbReference>
<organism evidence="9 10">
    <name type="scientific">Pycnococcus provasolii</name>
    <dbReference type="NCBI Taxonomy" id="41880"/>
    <lineage>
        <taxon>Eukaryota</taxon>
        <taxon>Viridiplantae</taxon>
        <taxon>Chlorophyta</taxon>
        <taxon>Pseudoscourfieldiophyceae</taxon>
        <taxon>Pseudoscourfieldiales</taxon>
        <taxon>Pycnococcaceae</taxon>
        <taxon>Pycnococcus</taxon>
    </lineage>
</organism>
<feature type="binding site" evidence="5">
    <location>
        <position position="389"/>
    </location>
    <ligand>
        <name>FAD</name>
        <dbReference type="ChEBI" id="CHEBI:57692"/>
    </ligand>
</feature>
<dbReference type="GO" id="GO:0006139">
    <property type="term" value="P:nucleobase-containing compound metabolic process"/>
    <property type="evidence" value="ECO:0007669"/>
    <property type="project" value="UniProtKB-ARBA"/>
</dbReference>
<dbReference type="InterPro" id="IPR036155">
    <property type="entry name" value="Crypto/Photolyase_N_sf"/>
</dbReference>
<dbReference type="GO" id="GO:0071949">
    <property type="term" value="F:FAD binding"/>
    <property type="evidence" value="ECO:0007669"/>
    <property type="project" value="TreeGrafter"/>
</dbReference>
<evidence type="ECO:0000256" key="2">
    <source>
        <dbReference type="ARBA" id="ARBA00022630"/>
    </source>
</evidence>
<dbReference type="PRINTS" id="PR00147">
    <property type="entry name" value="DNAPHOTLYASE"/>
</dbReference>
<name>A0A830HJH9_9CHLO</name>
<dbReference type="PANTHER" id="PTHR11455">
    <property type="entry name" value="CRYPTOCHROME"/>
    <property type="match status" value="1"/>
</dbReference>